<proteinExistence type="predicted"/>
<keyword evidence="2" id="KW-1185">Reference proteome</keyword>
<protein>
    <submittedName>
        <fullName evidence="1">Uncharacterized protein</fullName>
    </submittedName>
</protein>
<accession>A0A3M7Q2G4</accession>
<dbReference type="EMBL" id="REGN01007696">
    <property type="protein sequence ID" value="RNA05503.1"/>
    <property type="molecule type" value="Genomic_DNA"/>
</dbReference>
<organism evidence="1 2">
    <name type="scientific">Brachionus plicatilis</name>
    <name type="common">Marine rotifer</name>
    <name type="synonym">Brachionus muelleri</name>
    <dbReference type="NCBI Taxonomy" id="10195"/>
    <lineage>
        <taxon>Eukaryota</taxon>
        <taxon>Metazoa</taxon>
        <taxon>Spiralia</taxon>
        <taxon>Gnathifera</taxon>
        <taxon>Rotifera</taxon>
        <taxon>Eurotatoria</taxon>
        <taxon>Monogononta</taxon>
        <taxon>Pseudotrocha</taxon>
        <taxon>Ploima</taxon>
        <taxon>Brachionidae</taxon>
        <taxon>Brachionus</taxon>
    </lineage>
</organism>
<gene>
    <name evidence="1" type="ORF">BpHYR1_038322</name>
</gene>
<name>A0A3M7Q2G4_BRAPC</name>
<comment type="caution">
    <text evidence="1">The sequence shown here is derived from an EMBL/GenBank/DDBJ whole genome shotgun (WGS) entry which is preliminary data.</text>
</comment>
<sequence>MSFLIFIKILLSDNTPHLFFISFCLDNEKRNLRNLDNKMNNFVETLWKTISANPVFTSFT</sequence>
<reference evidence="1 2" key="1">
    <citation type="journal article" date="2018" name="Sci. Rep.">
        <title>Genomic signatures of local adaptation to the degree of environmental predictability in rotifers.</title>
        <authorList>
            <person name="Franch-Gras L."/>
            <person name="Hahn C."/>
            <person name="Garcia-Roger E.M."/>
            <person name="Carmona M.J."/>
            <person name="Serra M."/>
            <person name="Gomez A."/>
        </authorList>
    </citation>
    <scope>NUCLEOTIDE SEQUENCE [LARGE SCALE GENOMIC DNA]</scope>
    <source>
        <strain evidence="1">HYR1</strain>
    </source>
</reference>
<dbReference type="Proteomes" id="UP000276133">
    <property type="component" value="Unassembled WGS sequence"/>
</dbReference>
<evidence type="ECO:0000313" key="2">
    <source>
        <dbReference type="Proteomes" id="UP000276133"/>
    </source>
</evidence>
<dbReference type="AlphaFoldDB" id="A0A3M7Q2G4"/>
<evidence type="ECO:0000313" key="1">
    <source>
        <dbReference type="EMBL" id="RNA05503.1"/>
    </source>
</evidence>